<dbReference type="GO" id="GO:0006542">
    <property type="term" value="P:glutamine biosynthetic process"/>
    <property type="evidence" value="ECO:0007669"/>
    <property type="project" value="TreeGrafter"/>
</dbReference>
<dbReference type="Proteomes" id="UP000824091">
    <property type="component" value="Unassembled WGS sequence"/>
</dbReference>
<dbReference type="GO" id="GO:0004356">
    <property type="term" value="F:glutamine synthetase activity"/>
    <property type="evidence" value="ECO:0007669"/>
    <property type="project" value="UniProtKB-EC"/>
</dbReference>
<dbReference type="GO" id="GO:0019740">
    <property type="term" value="P:nitrogen utilization"/>
    <property type="evidence" value="ECO:0007669"/>
    <property type="project" value="TreeGrafter"/>
</dbReference>
<protein>
    <recommendedName>
        <fullName evidence="2">glutamine synthetase</fullName>
        <ecNumber evidence="2">6.3.1.2</ecNumber>
    </recommendedName>
</protein>
<evidence type="ECO:0000313" key="7">
    <source>
        <dbReference type="Proteomes" id="UP000824091"/>
    </source>
</evidence>
<evidence type="ECO:0000256" key="3">
    <source>
        <dbReference type="PROSITE-ProRule" id="PRU01331"/>
    </source>
</evidence>
<dbReference type="EMBL" id="DVMO01000086">
    <property type="protein sequence ID" value="HIU27886.1"/>
    <property type="molecule type" value="Genomic_DNA"/>
</dbReference>
<accession>A0A9D1I3W0</accession>
<dbReference type="GO" id="GO:0016020">
    <property type="term" value="C:membrane"/>
    <property type="evidence" value="ECO:0007669"/>
    <property type="project" value="TreeGrafter"/>
</dbReference>
<dbReference type="PANTHER" id="PTHR43407">
    <property type="entry name" value="GLUTAMINE SYNTHETASE"/>
    <property type="match status" value="1"/>
</dbReference>
<feature type="domain" description="GS catalytic" evidence="5">
    <location>
        <begin position="135"/>
        <end position="562"/>
    </location>
</feature>
<dbReference type="AlphaFoldDB" id="A0A9D1I3W0"/>
<gene>
    <name evidence="6" type="ORF">IAD16_05865</name>
</gene>
<dbReference type="Pfam" id="PF00120">
    <property type="entry name" value="Gln-synt_C"/>
    <property type="match status" value="1"/>
</dbReference>
<organism evidence="6 7">
    <name type="scientific">Candidatus Fimisoma avicola</name>
    <dbReference type="NCBI Taxonomy" id="2840826"/>
    <lineage>
        <taxon>Bacteria</taxon>
        <taxon>Bacillati</taxon>
        <taxon>Bacillota</taxon>
        <taxon>Clostridia</taxon>
        <taxon>Eubacteriales</taxon>
        <taxon>Candidatus Fimisoma</taxon>
    </lineage>
</organism>
<proteinExistence type="inferred from homology"/>
<sequence length="638" mass="72735">MLDFDFERMLFKIPPEKHDTESLAQILEEHPEVEFVSYAGLDIAGNDTDERIPVKLFLKDMEDMLEHGVQTDGSSVHLPKIAELNNAKVDMIPDKSVNWYVDYNFDNVSRKTGLPVGTLRIPSFLIHNDRAEVGSRAILKDAVEKFKSRLMELLKENPYVFQYIKGVDSADEIEEIVTTSATELEFWVRTPEDKADKEQLSTSQELKEQYWKRTYGPVRTALEKSLEILDYYDFEMEMGHKEVGGVKSKLTRSGHHDHIMEQLEIDWKYAEAMQAADNEKHIRYVVRDVFNQFGLMTTFMAKPVEGVAGNGEHTHLGVSARLKNGKMVNLFSAADPLTDFLSPVGFGGLMGILKNYEAINPFVSPTIDALNRQKPGYEAPVCIVTSLGHDPADPSRNRTILVGLVRDANKSMATRFELRSPHPKSNTYLVLASSYMAMLDGIEKALQAKKTPAELERSISKKSGEEDFYLEKDREYRSEKDVFDDYTEEERNSLFGIAPATVWENIQGFYKYPEKTRAVCADGVISQASLESFVAYAVNQWKTELHDRIIPDYMGDIRSYKLIHGADATDYDMTNWERINEMRRSIAKDSLSSKGLLTRVKEALDEGDYQTASDLQVELQGKMSLLRSMYVKYRKNLF</sequence>
<dbReference type="Gene3D" id="3.30.590.10">
    <property type="entry name" value="Glutamine synthetase/guanido kinase, catalytic domain"/>
    <property type="match status" value="1"/>
</dbReference>
<dbReference type="PANTHER" id="PTHR43407:SF1">
    <property type="entry name" value="LENGSIN"/>
    <property type="match status" value="1"/>
</dbReference>
<evidence type="ECO:0000259" key="5">
    <source>
        <dbReference type="PROSITE" id="PS51987"/>
    </source>
</evidence>
<dbReference type="PROSITE" id="PS51987">
    <property type="entry name" value="GS_CATALYTIC"/>
    <property type="match status" value="1"/>
</dbReference>
<name>A0A9D1I3W0_9FIRM</name>
<dbReference type="InterPro" id="IPR014746">
    <property type="entry name" value="Gln_synth/guanido_kin_cat_dom"/>
</dbReference>
<dbReference type="SUPFAM" id="SSF55931">
    <property type="entry name" value="Glutamine synthetase/guanido kinase"/>
    <property type="match status" value="1"/>
</dbReference>
<evidence type="ECO:0000256" key="4">
    <source>
        <dbReference type="RuleBase" id="RU000384"/>
    </source>
</evidence>
<dbReference type="InterPro" id="IPR008146">
    <property type="entry name" value="Gln_synth_cat_dom"/>
</dbReference>
<comment type="similarity">
    <text evidence="1 3 4">Belongs to the glutamine synthetase family.</text>
</comment>
<dbReference type="GO" id="GO:0005737">
    <property type="term" value="C:cytoplasm"/>
    <property type="evidence" value="ECO:0007669"/>
    <property type="project" value="TreeGrafter"/>
</dbReference>
<reference evidence="6" key="2">
    <citation type="journal article" date="2021" name="PeerJ">
        <title>Extensive microbial diversity within the chicken gut microbiome revealed by metagenomics and culture.</title>
        <authorList>
            <person name="Gilroy R."/>
            <person name="Ravi A."/>
            <person name="Getino M."/>
            <person name="Pursley I."/>
            <person name="Horton D.L."/>
            <person name="Alikhan N.F."/>
            <person name="Baker D."/>
            <person name="Gharbi K."/>
            <person name="Hall N."/>
            <person name="Watson M."/>
            <person name="Adriaenssens E.M."/>
            <person name="Foster-Nyarko E."/>
            <person name="Jarju S."/>
            <person name="Secka A."/>
            <person name="Antonio M."/>
            <person name="Oren A."/>
            <person name="Chaudhuri R.R."/>
            <person name="La Ragione R."/>
            <person name="Hildebrand F."/>
            <person name="Pallen M.J."/>
        </authorList>
    </citation>
    <scope>NUCLEOTIDE SEQUENCE</scope>
    <source>
        <strain evidence="6">11300</strain>
    </source>
</reference>
<evidence type="ECO:0000313" key="6">
    <source>
        <dbReference type="EMBL" id="HIU27886.1"/>
    </source>
</evidence>
<comment type="caution">
    <text evidence="6">The sequence shown here is derived from an EMBL/GenBank/DDBJ whole genome shotgun (WGS) entry which is preliminary data.</text>
</comment>
<dbReference type="SMART" id="SM01230">
    <property type="entry name" value="Gln-synt_C"/>
    <property type="match status" value="1"/>
</dbReference>
<reference evidence="6" key="1">
    <citation type="submission" date="2020-10" db="EMBL/GenBank/DDBJ databases">
        <authorList>
            <person name="Gilroy R."/>
        </authorList>
    </citation>
    <scope>NUCLEOTIDE SEQUENCE</scope>
    <source>
        <strain evidence="6">11300</strain>
    </source>
</reference>
<dbReference type="EC" id="6.3.1.2" evidence="2"/>
<evidence type="ECO:0000256" key="1">
    <source>
        <dbReference type="ARBA" id="ARBA00009897"/>
    </source>
</evidence>
<evidence type="ECO:0000256" key="2">
    <source>
        <dbReference type="ARBA" id="ARBA00012937"/>
    </source>
</evidence>